<dbReference type="AlphaFoldDB" id="A0AAV9P451"/>
<dbReference type="GeneID" id="89930049"/>
<dbReference type="EMBL" id="JAVRRT010000015">
    <property type="protein sequence ID" value="KAK5165794.1"/>
    <property type="molecule type" value="Genomic_DNA"/>
</dbReference>
<sequence length="639" mass="71771">MADNPDDYYPGCVTLDTPDTSCAAPYNPGPVSLERLPPDAFIPVRNFMSGEMNALEYPRAEPVMASDSFDQDSMRAQLKLAVKGLAAALNAIYYNPFIREIETMEQLFAGHIQHRIVLFDTGSHAMEQWRHGDEIHVVCLSQMFESTFWDVVKEELKLKDDFKQPKEGCLELSAHGLARIQGAHAAHTEIIKLCHMSNARCKLFLHWTKMPADFCNILKDHRDFPTSPGRQSEAADDSFVMVRDTQSLAHRMRPKGGPKWKDRAGVEWGGKSAGAPWGYMPSFTLAYCILRRWALTNGLYGLELGYLDDETLLWTIYAAVDEKEGVDLNLSFGNLEKAFSAIGDTYEAPIDIRSPTGELSTTQLTPSAKRSIHTAILRGTHVPGPDDEYIAPPNPTGLQDFLAEYSSTLFLVDCEKTTQAPAQLDRLRRQLIQRVVALEPLLREWKDSRGVGGLYVRIWPDLLVEKGRQDRWVYAFGVGRSPPLGEEEGKYLSGCVAGIADFLREKAPEHDWRAGLIEVRVASKEDFAALLPERVVQTGAFSTAAPGDALPEAPGTSGKFSSARQAIGRLRHDPRHAGREYDVGYEDRFEGLQWVALEEWGGKETEEEEWIPEHRVRQLRRRGDGVVMWDREKRLDLLG</sequence>
<feature type="domain" description="MJ1316 RNA cyclic group end recognition" evidence="1">
    <location>
        <begin position="562"/>
        <end position="631"/>
    </location>
</feature>
<dbReference type="Proteomes" id="UP001337655">
    <property type="component" value="Unassembled WGS sequence"/>
</dbReference>
<evidence type="ECO:0000313" key="3">
    <source>
        <dbReference type="Proteomes" id="UP001337655"/>
    </source>
</evidence>
<evidence type="ECO:0000313" key="2">
    <source>
        <dbReference type="EMBL" id="KAK5165794.1"/>
    </source>
</evidence>
<organism evidence="2 3">
    <name type="scientific">Saxophila tyrrhenica</name>
    <dbReference type="NCBI Taxonomy" id="1690608"/>
    <lineage>
        <taxon>Eukaryota</taxon>
        <taxon>Fungi</taxon>
        <taxon>Dikarya</taxon>
        <taxon>Ascomycota</taxon>
        <taxon>Pezizomycotina</taxon>
        <taxon>Dothideomycetes</taxon>
        <taxon>Dothideomycetidae</taxon>
        <taxon>Mycosphaerellales</taxon>
        <taxon>Extremaceae</taxon>
        <taxon>Saxophila</taxon>
    </lineage>
</organism>
<accession>A0AAV9P451</accession>
<reference evidence="2 3" key="1">
    <citation type="submission" date="2023-08" db="EMBL/GenBank/DDBJ databases">
        <title>Black Yeasts Isolated from many extreme environments.</title>
        <authorList>
            <person name="Coleine C."/>
            <person name="Stajich J.E."/>
            <person name="Selbmann L."/>
        </authorList>
    </citation>
    <scope>NUCLEOTIDE SEQUENCE [LARGE SCALE GENOMIC DNA]</scope>
    <source>
        <strain evidence="2 3">CCFEE 5935</strain>
    </source>
</reference>
<keyword evidence="3" id="KW-1185">Reference proteome</keyword>
<dbReference type="InterPro" id="IPR040459">
    <property type="entry name" value="MJ1316"/>
</dbReference>
<evidence type="ECO:0000259" key="1">
    <source>
        <dbReference type="Pfam" id="PF04457"/>
    </source>
</evidence>
<dbReference type="Pfam" id="PF04457">
    <property type="entry name" value="MJ1316"/>
    <property type="match status" value="1"/>
</dbReference>
<protein>
    <recommendedName>
        <fullName evidence="1">MJ1316 RNA cyclic group end recognition domain-containing protein</fullName>
    </recommendedName>
</protein>
<name>A0AAV9P451_9PEZI</name>
<comment type="caution">
    <text evidence="2">The sequence shown here is derived from an EMBL/GenBank/DDBJ whole genome shotgun (WGS) entry which is preliminary data.</text>
</comment>
<gene>
    <name evidence="2" type="ORF">LTR77_008717</name>
</gene>
<dbReference type="RefSeq" id="XP_064655806.1">
    <property type="nucleotide sequence ID" value="XM_064805947.1"/>
</dbReference>
<proteinExistence type="predicted"/>